<gene>
    <name evidence="1" type="ORF">RHMOL_Rhmol02G0137200</name>
</gene>
<comment type="caution">
    <text evidence="1">The sequence shown here is derived from an EMBL/GenBank/DDBJ whole genome shotgun (WGS) entry which is preliminary data.</text>
</comment>
<name>A0ACC0PRF6_RHOML</name>
<sequence length="255" mass="29126">MVLVVPLDDRRRKRQLQSDRTRLQRGYGLSDPPPKPENASIIDSVHDMVTLLNALDIPKIHYRNLDELKLILVALMPKQLVVWNIYVLFSKSEIPIAGENKEIMDMVEPSTPLPPWFTEEDMAAYGALYEKSGFQTALQVPYRSMHKHLDIPDPKVEVPAMLIMGEDYVFKFPGIVDYIKSGEAFIGQGIASKAIDMVAVFSEESEKFTVREQRSKEGQWSNKCPLWDSYQPIAELCKSHELPMIWENDGEEDSS</sequence>
<accession>A0ACC0PRF6</accession>
<dbReference type="Proteomes" id="UP001062846">
    <property type="component" value="Chromosome 2"/>
</dbReference>
<evidence type="ECO:0000313" key="1">
    <source>
        <dbReference type="EMBL" id="KAI8567639.1"/>
    </source>
</evidence>
<proteinExistence type="predicted"/>
<keyword evidence="2" id="KW-1185">Reference proteome</keyword>
<reference evidence="1" key="1">
    <citation type="submission" date="2022-02" db="EMBL/GenBank/DDBJ databases">
        <title>Plant Genome Project.</title>
        <authorList>
            <person name="Zhang R.-G."/>
        </authorList>
    </citation>
    <scope>NUCLEOTIDE SEQUENCE</scope>
    <source>
        <strain evidence="1">AT1</strain>
    </source>
</reference>
<dbReference type="EMBL" id="CM046389">
    <property type="protein sequence ID" value="KAI8567639.1"/>
    <property type="molecule type" value="Genomic_DNA"/>
</dbReference>
<evidence type="ECO:0000313" key="2">
    <source>
        <dbReference type="Proteomes" id="UP001062846"/>
    </source>
</evidence>
<organism evidence="1 2">
    <name type="scientific">Rhododendron molle</name>
    <name type="common">Chinese azalea</name>
    <name type="synonym">Azalea mollis</name>
    <dbReference type="NCBI Taxonomy" id="49168"/>
    <lineage>
        <taxon>Eukaryota</taxon>
        <taxon>Viridiplantae</taxon>
        <taxon>Streptophyta</taxon>
        <taxon>Embryophyta</taxon>
        <taxon>Tracheophyta</taxon>
        <taxon>Spermatophyta</taxon>
        <taxon>Magnoliopsida</taxon>
        <taxon>eudicotyledons</taxon>
        <taxon>Gunneridae</taxon>
        <taxon>Pentapetalae</taxon>
        <taxon>asterids</taxon>
        <taxon>Ericales</taxon>
        <taxon>Ericaceae</taxon>
        <taxon>Ericoideae</taxon>
        <taxon>Rhodoreae</taxon>
        <taxon>Rhododendron</taxon>
    </lineage>
</organism>
<protein>
    <submittedName>
        <fullName evidence="1">Uncharacterized protein</fullName>
    </submittedName>
</protein>